<accession>A0A840UQ96</accession>
<dbReference type="RefSeq" id="WP_183351116.1">
    <property type="nucleotide sequence ID" value="NZ_JACHEO010000011.1"/>
</dbReference>
<keyword evidence="4" id="KW-1185">Reference proteome</keyword>
<protein>
    <submittedName>
        <fullName evidence="3">Type IV secretory pathway protease TraF</fullName>
    </submittedName>
</protein>
<keyword evidence="3" id="KW-0378">Hydrolase</keyword>
<proteinExistence type="predicted"/>
<keyword evidence="3" id="KW-0645">Protease</keyword>
<dbReference type="Gene3D" id="2.10.109.10">
    <property type="entry name" value="Umud Fragment, subunit A"/>
    <property type="match status" value="1"/>
</dbReference>
<keyword evidence="1" id="KW-1133">Transmembrane helix</keyword>
<name>A0A840UQ96_9BACT</name>
<organism evidence="3 4">
    <name type="scientific">Desulfoprunum benzoelyticum</name>
    <dbReference type="NCBI Taxonomy" id="1506996"/>
    <lineage>
        <taxon>Bacteria</taxon>
        <taxon>Pseudomonadati</taxon>
        <taxon>Thermodesulfobacteriota</taxon>
        <taxon>Desulfobulbia</taxon>
        <taxon>Desulfobulbales</taxon>
        <taxon>Desulfobulbaceae</taxon>
        <taxon>Desulfoprunum</taxon>
    </lineage>
</organism>
<sequence length="180" mass="20357">METRSGSSNCSLQFETKNLRLNNREKTLAVVILAALLVGAWLPERIIVSTSPSLEHRIFFLTRANSEIKLGDYLVFRHKDSDFVQKGLDPANDRMIKKVGCRPGNILSTDVERNYFCGHKLLGVALKKDSKGRSLPLFQFSGPVPEDSYFMVGTNPRSFDSKYFGFVHANDILYKALPIW</sequence>
<evidence type="ECO:0000259" key="2">
    <source>
        <dbReference type="Pfam" id="PF10502"/>
    </source>
</evidence>
<gene>
    <name evidence="3" type="ORF">HNQ81_002142</name>
</gene>
<dbReference type="GO" id="GO:0004252">
    <property type="term" value="F:serine-type endopeptidase activity"/>
    <property type="evidence" value="ECO:0007669"/>
    <property type="project" value="InterPro"/>
</dbReference>
<evidence type="ECO:0000256" key="1">
    <source>
        <dbReference type="SAM" id="Phobius"/>
    </source>
</evidence>
<evidence type="ECO:0000313" key="3">
    <source>
        <dbReference type="EMBL" id="MBB5348407.1"/>
    </source>
</evidence>
<feature type="domain" description="Peptidase S26" evidence="2">
    <location>
        <begin position="28"/>
        <end position="177"/>
    </location>
</feature>
<comment type="caution">
    <text evidence="3">The sequence shown here is derived from an EMBL/GenBank/DDBJ whole genome shotgun (WGS) entry which is preliminary data.</text>
</comment>
<dbReference type="AlphaFoldDB" id="A0A840UQ96"/>
<keyword evidence="1" id="KW-0812">Transmembrane</keyword>
<dbReference type="InterPro" id="IPR019533">
    <property type="entry name" value="Peptidase_S26"/>
</dbReference>
<feature type="transmembrane region" description="Helical" evidence="1">
    <location>
        <begin position="27"/>
        <end position="43"/>
    </location>
</feature>
<dbReference type="SUPFAM" id="SSF51306">
    <property type="entry name" value="LexA/Signal peptidase"/>
    <property type="match status" value="1"/>
</dbReference>
<dbReference type="Proteomes" id="UP000539642">
    <property type="component" value="Unassembled WGS sequence"/>
</dbReference>
<evidence type="ECO:0000313" key="4">
    <source>
        <dbReference type="Proteomes" id="UP000539642"/>
    </source>
</evidence>
<dbReference type="EMBL" id="JACHEO010000011">
    <property type="protein sequence ID" value="MBB5348407.1"/>
    <property type="molecule type" value="Genomic_DNA"/>
</dbReference>
<reference evidence="3 4" key="1">
    <citation type="submission" date="2020-08" db="EMBL/GenBank/DDBJ databases">
        <title>Genomic Encyclopedia of Type Strains, Phase IV (KMG-IV): sequencing the most valuable type-strain genomes for metagenomic binning, comparative biology and taxonomic classification.</title>
        <authorList>
            <person name="Goeker M."/>
        </authorList>
    </citation>
    <scope>NUCLEOTIDE SEQUENCE [LARGE SCALE GENOMIC DNA]</scope>
    <source>
        <strain evidence="3 4">DSM 28570</strain>
    </source>
</reference>
<dbReference type="InterPro" id="IPR036286">
    <property type="entry name" value="LexA/Signal_pep-like_sf"/>
</dbReference>
<keyword evidence="1" id="KW-0472">Membrane</keyword>
<dbReference type="GO" id="GO:0006465">
    <property type="term" value="P:signal peptide processing"/>
    <property type="evidence" value="ECO:0007669"/>
    <property type="project" value="InterPro"/>
</dbReference>
<dbReference type="Pfam" id="PF10502">
    <property type="entry name" value="Peptidase_S26"/>
    <property type="match status" value="1"/>
</dbReference>